<dbReference type="InterPro" id="IPR027417">
    <property type="entry name" value="P-loop_NTPase"/>
</dbReference>
<sequence>MSQGILLYGPPASGKDTITTALCDFNDAYRAFMRLKIGSGRTRGYRMGTADELGELEARGDVIYRNDRYGNIYLVDRPGLAQAMQDGCIPVLHLGQIAGIEAVVEKFPASWTSVLLWCSRESTADRSKGRGDSDTEARLSAWDATAHDIETSTDFAWDLRLDTDAISPAEAAHEIDLLIRRAI</sequence>
<dbReference type="AlphaFoldDB" id="A0A0D7CPA1"/>
<proteinExistence type="predicted"/>
<dbReference type="RefSeq" id="WP_044364598.1">
    <property type="nucleotide sequence ID" value="NZ_JRKI01000016.1"/>
</dbReference>
<keyword evidence="2" id="KW-1185">Reference proteome</keyword>
<accession>A0A0D7CPA1</accession>
<dbReference type="PATRIC" id="fig|1240678.4.peg.2413"/>
<organism evidence="1 2">
    <name type="scientific">Streptomyces natalensis ATCC 27448</name>
    <dbReference type="NCBI Taxonomy" id="1240678"/>
    <lineage>
        <taxon>Bacteria</taxon>
        <taxon>Bacillati</taxon>
        <taxon>Actinomycetota</taxon>
        <taxon>Actinomycetes</taxon>
        <taxon>Kitasatosporales</taxon>
        <taxon>Streptomycetaceae</taxon>
        <taxon>Streptomyces</taxon>
    </lineage>
</organism>
<dbReference type="GO" id="GO:0016301">
    <property type="term" value="F:kinase activity"/>
    <property type="evidence" value="ECO:0007669"/>
    <property type="project" value="UniProtKB-KW"/>
</dbReference>
<keyword evidence="1" id="KW-0418">Kinase</keyword>
<protein>
    <submittedName>
        <fullName evidence="1">Guanylate kinase</fullName>
    </submittedName>
</protein>
<dbReference type="Proteomes" id="UP000032458">
    <property type="component" value="Unassembled WGS sequence"/>
</dbReference>
<dbReference type="EMBL" id="JRKI01000016">
    <property type="protein sequence ID" value="KIZ17881.1"/>
    <property type="molecule type" value="Genomic_DNA"/>
</dbReference>
<name>A0A0D7CPA1_9ACTN</name>
<reference evidence="1 2" key="1">
    <citation type="submission" date="2014-09" db="EMBL/GenBank/DDBJ databases">
        <title>Draft genome sequence of Streptomyces natalensis ATCC 27448, producer of the antifungal pimaricin.</title>
        <authorList>
            <person name="Mendes M.V."/>
            <person name="Beites T."/>
            <person name="Pires S."/>
            <person name="Santos C.L."/>
            <person name="Moradas-Ferreira P."/>
        </authorList>
    </citation>
    <scope>NUCLEOTIDE SEQUENCE [LARGE SCALE GENOMIC DNA]</scope>
    <source>
        <strain evidence="1 2">ATCC 27448</strain>
    </source>
</reference>
<evidence type="ECO:0000313" key="2">
    <source>
        <dbReference type="Proteomes" id="UP000032458"/>
    </source>
</evidence>
<evidence type="ECO:0000313" key="1">
    <source>
        <dbReference type="EMBL" id="KIZ17881.1"/>
    </source>
</evidence>
<dbReference type="SUPFAM" id="SSF52540">
    <property type="entry name" value="P-loop containing nucleoside triphosphate hydrolases"/>
    <property type="match status" value="1"/>
</dbReference>
<dbReference type="Gene3D" id="3.40.50.300">
    <property type="entry name" value="P-loop containing nucleotide triphosphate hydrolases"/>
    <property type="match status" value="1"/>
</dbReference>
<gene>
    <name evidence="1" type="ORF">SNA_11500</name>
</gene>
<comment type="caution">
    <text evidence="1">The sequence shown here is derived from an EMBL/GenBank/DDBJ whole genome shotgun (WGS) entry which is preliminary data.</text>
</comment>
<keyword evidence="1" id="KW-0808">Transferase</keyword>